<dbReference type="SUPFAM" id="SSF161098">
    <property type="entry name" value="MetI-like"/>
    <property type="match status" value="1"/>
</dbReference>
<feature type="transmembrane region" description="Helical" evidence="9">
    <location>
        <begin position="254"/>
        <end position="273"/>
    </location>
</feature>
<dbReference type="Pfam" id="PF00528">
    <property type="entry name" value="BPD_transp_1"/>
    <property type="match status" value="1"/>
</dbReference>
<dbReference type="Gene3D" id="1.10.3720.10">
    <property type="entry name" value="MetI-like"/>
    <property type="match status" value="1"/>
</dbReference>
<dbReference type="GO" id="GO:0043190">
    <property type="term" value="C:ATP-binding cassette (ABC) transporter complex"/>
    <property type="evidence" value="ECO:0007669"/>
    <property type="project" value="InterPro"/>
</dbReference>
<feature type="domain" description="ABC transmembrane type-1" evidence="10">
    <location>
        <begin position="53"/>
        <end position="270"/>
    </location>
</feature>
<evidence type="ECO:0000256" key="3">
    <source>
        <dbReference type="ARBA" id="ARBA00022448"/>
    </source>
</evidence>
<protein>
    <submittedName>
        <fullName evidence="11">Amino acid ABC transporter</fullName>
    </submittedName>
</protein>
<organism evidence="11 12">
    <name type="scientific">Candidatus Thermofonsia Clade 1 bacterium</name>
    <dbReference type="NCBI Taxonomy" id="2364210"/>
    <lineage>
        <taxon>Bacteria</taxon>
        <taxon>Bacillati</taxon>
        <taxon>Chloroflexota</taxon>
        <taxon>Candidatus Thermofontia</taxon>
        <taxon>Candidatus Thermofonsia Clade 1</taxon>
    </lineage>
</organism>
<keyword evidence="6" id="KW-0029">Amino-acid transport</keyword>
<dbReference type="PANTHER" id="PTHR30614">
    <property type="entry name" value="MEMBRANE COMPONENT OF AMINO ACID ABC TRANSPORTER"/>
    <property type="match status" value="1"/>
</dbReference>
<comment type="similarity">
    <text evidence="2">Belongs to the binding-protein-dependent transport system permease family. HisMQ subfamily.</text>
</comment>
<comment type="subcellular location">
    <subcellularLocation>
        <location evidence="1 9">Cell membrane</location>
        <topology evidence="1 9">Multi-pass membrane protein</topology>
    </subcellularLocation>
</comment>
<evidence type="ECO:0000259" key="10">
    <source>
        <dbReference type="PROSITE" id="PS50928"/>
    </source>
</evidence>
<keyword evidence="8 9" id="KW-0472">Membrane</keyword>
<dbReference type="InterPro" id="IPR043429">
    <property type="entry name" value="ArtM/GltK/GlnP/TcyL/YhdX-like"/>
</dbReference>
<name>A0A2M8P0K1_9CHLR</name>
<proteinExistence type="inferred from homology"/>
<dbReference type="Proteomes" id="UP000228921">
    <property type="component" value="Unassembled WGS sequence"/>
</dbReference>
<accession>A0A2M8P0K1</accession>
<feature type="transmembrane region" description="Helical" evidence="9">
    <location>
        <begin position="89"/>
        <end position="109"/>
    </location>
</feature>
<feature type="transmembrane region" description="Helical" evidence="9">
    <location>
        <begin position="57"/>
        <end position="77"/>
    </location>
</feature>
<dbReference type="InterPro" id="IPR000515">
    <property type="entry name" value="MetI-like"/>
</dbReference>
<dbReference type="GO" id="GO:0006865">
    <property type="term" value="P:amino acid transport"/>
    <property type="evidence" value="ECO:0007669"/>
    <property type="project" value="UniProtKB-KW"/>
</dbReference>
<dbReference type="InterPro" id="IPR035906">
    <property type="entry name" value="MetI-like_sf"/>
</dbReference>
<reference evidence="11 12" key="1">
    <citation type="submission" date="2017-11" db="EMBL/GenBank/DDBJ databases">
        <title>Evolution of Phototrophy in the Chloroflexi Phylum Driven by Horizontal Gene Transfer.</title>
        <authorList>
            <person name="Ward L.M."/>
            <person name="Hemp J."/>
            <person name="Shih P.M."/>
            <person name="Mcglynn S.E."/>
            <person name="Fischer W."/>
        </authorList>
    </citation>
    <scope>NUCLEOTIDE SEQUENCE [LARGE SCALE GENOMIC DNA]</scope>
    <source>
        <strain evidence="11">CP2_2F</strain>
    </source>
</reference>
<keyword evidence="7 9" id="KW-1133">Transmembrane helix</keyword>
<evidence type="ECO:0000256" key="9">
    <source>
        <dbReference type="RuleBase" id="RU363032"/>
    </source>
</evidence>
<dbReference type="NCBIfam" id="TIGR01726">
    <property type="entry name" value="HEQRo_perm_3TM"/>
    <property type="match status" value="1"/>
</dbReference>
<feature type="transmembrane region" description="Helical" evidence="9">
    <location>
        <begin position="20"/>
        <end position="37"/>
    </location>
</feature>
<evidence type="ECO:0000313" key="12">
    <source>
        <dbReference type="Proteomes" id="UP000228921"/>
    </source>
</evidence>
<dbReference type="EMBL" id="PGTK01000005">
    <property type="protein sequence ID" value="PJF31072.1"/>
    <property type="molecule type" value="Genomic_DNA"/>
</dbReference>
<sequence length="282" mass="31565">MSAGESRLVPLSERLRRLPWWALVAALLGILFAWHIHTDQTYNQIFRAILNGLGITLYVTAIAYSAALVLGLILAFARLSKNVIIYQIATFYVEIIRGVPALVLLLYVAFVGFELYVNAMNGIGAWLLERGWLIGLGEHLNSLRLRDIDNLTRAIVALVIAYSPFVSEIFRAGIESIPRGQMEAARSLGMNYWQAMRYVILPQAIRNVLPPLGNDLIAMLKDSSLVSILGVRDITGEGRVGAARTFRTFETYNIVAFLYLSMTLLLSGVVRWIERRTSEGRH</sequence>
<dbReference type="CDD" id="cd06261">
    <property type="entry name" value="TM_PBP2"/>
    <property type="match status" value="1"/>
</dbReference>
<evidence type="ECO:0000256" key="2">
    <source>
        <dbReference type="ARBA" id="ARBA00010072"/>
    </source>
</evidence>
<dbReference type="InterPro" id="IPR010065">
    <property type="entry name" value="AA_ABC_transptr_permease_3TM"/>
</dbReference>
<comment type="caution">
    <text evidence="11">The sequence shown here is derived from an EMBL/GenBank/DDBJ whole genome shotgun (WGS) entry which is preliminary data.</text>
</comment>
<keyword evidence="4" id="KW-1003">Cell membrane</keyword>
<evidence type="ECO:0000256" key="8">
    <source>
        <dbReference type="ARBA" id="ARBA00023136"/>
    </source>
</evidence>
<evidence type="ECO:0000313" key="11">
    <source>
        <dbReference type="EMBL" id="PJF31072.1"/>
    </source>
</evidence>
<keyword evidence="5 9" id="KW-0812">Transmembrane</keyword>
<dbReference type="AlphaFoldDB" id="A0A2M8P0K1"/>
<keyword evidence="3 9" id="KW-0813">Transport</keyword>
<gene>
    <name evidence="11" type="ORF">CUN51_05750</name>
</gene>
<evidence type="ECO:0000256" key="4">
    <source>
        <dbReference type="ARBA" id="ARBA00022475"/>
    </source>
</evidence>
<evidence type="ECO:0000256" key="6">
    <source>
        <dbReference type="ARBA" id="ARBA00022970"/>
    </source>
</evidence>
<evidence type="ECO:0000256" key="5">
    <source>
        <dbReference type="ARBA" id="ARBA00022692"/>
    </source>
</evidence>
<dbReference type="PANTHER" id="PTHR30614:SF20">
    <property type="entry name" value="GLUTAMINE TRANSPORT SYSTEM PERMEASE PROTEIN GLNP"/>
    <property type="match status" value="1"/>
</dbReference>
<evidence type="ECO:0000256" key="1">
    <source>
        <dbReference type="ARBA" id="ARBA00004651"/>
    </source>
</evidence>
<dbReference type="PROSITE" id="PS50928">
    <property type="entry name" value="ABC_TM1"/>
    <property type="match status" value="1"/>
</dbReference>
<evidence type="ECO:0000256" key="7">
    <source>
        <dbReference type="ARBA" id="ARBA00022989"/>
    </source>
</evidence>
<dbReference type="GO" id="GO:0022857">
    <property type="term" value="F:transmembrane transporter activity"/>
    <property type="evidence" value="ECO:0007669"/>
    <property type="project" value="InterPro"/>
</dbReference>